<dbReference type="AlphaFoldDB" id="A0A521B646"/>
<protein>
    <submittedName>
        <fullName evidence="2">Uncharacterized protein</fullName>
    </submittedName>
</protein>
<name>A0A521B646_9RHOB</name>
<sequence length="42" mass="4610">MANAIKKSYRSFSFLLALNWDSILFFGATALAMGGCAYLITM</sequence>
<organism evidence="2 3">
    <name type="scientific">Ruegeria faecimaris</name>
    <dbReference type="NCBI Taxonomy" id="686389"/>
    <lineage>
        <taxon>Bacteria</taxon>
        <taxon>Pseudomonadati</taxon>
        <taxon>Pseudomonadota</taxon>
        <taxon>Alphaproteobacteria</taxon>
        <taxon>Rhodobacterales</taxon>
        <taxon>Roseobacteraceae</taxon>
        <taxon>Ruegeria</taxon>
    </lineage>
</organism>
<feature type="transmembrane region" description="Helical" evidence="1">
    <location>
        <begin position="12"/>
        <end position="40"/>
    </location>
</feature>
<dbReference type="RefSeq" id="WP_271947040.1">
    <property type="nucleotide sequence ID" value="NZ_CANLVA010000001.1"/>
</dbReference>
<evidence type="ECO:0000313" key="3">
    <source>
        <dbReference type="Proteomes" id="UP000319555"/>
    </source>
</evidence>
<evidence type="ECO:0000256" key="1">
    <source>
        <dbReference type="SAM" id="Phobius"/>
    </source>
</evidence>
<dbReference type="Proteomes" id="UP000319555">
    <property type="component" value="Unassembled WGS sequence"/>
</dbReference>
<evidence type="ECO:0000313" key="2">
    <source>
        <dbReference type="EMBL" id="SMO42584.1"/>
    </source>
</evidence>
<proteinExistence type="predicted"/>
<keyword evidence="3" id="KW-1185">Reference proteome</keyword>
<reference evidence="2 3" key="1">
    <citation type="submission" date="2017-05" db="EMBL/GenBank/DDBJ databases">
        <authorList>
            <person name="Varghese N."/>
            <person name="Submissions S."/>
        </authorList>
    </citation>
    <scope>NUCLEOTIDE SEQUENCE [LARGE SCALE GENOMIC DNA]</scope>
    <source>
        <strain evidence="2 3">DSM 28009</strain>
    </source>
</reference>
<accession>A0A521B646</accession>
<keyword evidence="1" id="KW-0472">Membrane</keyword>
<gene>
    <name evidence="2" type="ORF">SAMN06265380_101626</name>
</gene>
<keyword evidence="1" id="KW-0812">Transmembrane</keyword>
<dbReference type="EMBL" id="FXTE01000001">
    <property type="protein sequence ID" value="SMO42584.1"/>
    <property type="molecule type" value="Genomic_DNA"/>
</dbReference>
<keyword evidence="1" id="KW-1133">Transmembrane helix</keyword>